<dbReference type="InterPro" id="IPR029063">
    <property type="entry name" value="SAM-dependent_MTases_sf"/>
</dbReference>
<keyword evidence="4" id="KW-1185">Reference proteome</keyword>
<feature type="domain" description="Methyltransferase" evidence="2">
    <location>
        <begin position="48"/>
        <end position="139"/>
    </location>
</feature>
<dbReference type="InterPro" id="IPR001173">
    <property type="entry name" value="Glyco_trans_2-like"/>
</dbReference>
<dbReference type="PANTHER" id="PTHR48090">
    <property type="entry name" value="UNDECAPRENYL-PHOSPHATE 4-DEOXY-4-FORMAMIDO-L-ARABINOSE TRANSFERASE-RELATED"/>
    <property type="match status" value="1"/>
</dbReference>
<reference evidence="3 4" key="1">
    <citation type="submission" date="2022-09" db="EMBL/GenBank/DDBJ databases">
        <authorList>
            <person name="Kop L."/>
        </authorList>
    </citation>
    <scope>NUCLEOTIDE SEQUENCE [LARGE SCALE GENOMIC DNA]</scope>
    <source>
        <strain evidence="3 4">347</strain>
    </source>
</reference>
<gene>
    <name evidence="3" type="ORF">NSPWAT_2535</name>
</gene>
<dbReference type="CDD" id="cd02440">
    <property type="entry name" value="AdoMet_MTases"/>
    <property type="match status" value="1"/>
</dbReference>
<evidence type="ECO:0000313" key="4">
    <source>
        <dbReference type="Proteomes" id="UP001157733"/>
    </source>
</evidence>
<dbReference type="Gene3D" id="3.90.550.10">
    <property type="entry name" value="Spore Coat Polysaccharide Biosynthesis Protein SpsA, Chain A"/>
    <property type="match status" value="1"/>
</dbReference>
<dbReference type="SUPFAM" id="SSF53448">
    <property type="entry name" value="Nucleotide-diphospho-sugar transferases"/>
    <property type="match status" value="1"/>
</dbReference>
<dbReference type="CDD" id="cd04179">
    <property type="entry name" value="DPM_DPG-synthase_like"/>
    <property type="match status" value="1"/>
</dbReference>
<protein>
    <submittedName>
        <fullName evidence="3">Glycosyl transferase family 2</fullName>
    </submittedName>
</protein>
<keyword evidence="3" id="KW-0808">Transferase</keyword>
<dbReference type="Pfam" id="PF13649">
    <property type="entry name" value="Methyltransf_25"/>
    <property type="match status" value="1"/>
</dbReference>
<feature type="domain" description="Glycosyltransferase 2-like" evidence="1">
    <location>
        <begin position="262"/>
        <end position="425"/>
    </location>
</feature>
<dbReference type="PANTHER" id="PTHR48090:SF7">
    <property type="entry name" value="RFBJ PROTEIN"/>
    <property type="match status" value="1"/>
</dbReference>
<organism evidence="3 4">
    <name type="scientific">Nitrospina watsonii</name>
    <dbReference type="NCBI Taxonomy" id="1323948"/>
    <lineage>
        <taxon>Bacteria</taxon>
        <taxon>Pseudomonadati</taxon>
        <taxon>Nitrospinota/Tectimicrobiota group</taxon>
        <taxon>Nitrospinota</taxon>
        <taxon>Nitrospinia</taxon>
        <taxon>Nitrospinales</taxon>
        <taxon>Nitrospinaceae</taxon>
        <taxon>Nitrospina</taxon>
    </lineage>
</organism>
<dbReference type="RefSeq" id="WP_282012228.1">
    <property type="nucleotide sequence ID" value="NZ_OX336137.1"/>
</dbReference>
<accession>A0ABM9HGD7</accession>
<dbReference type="InterPro" id="IPR029044">
    <property type="entry name" value="Nucleotide-diphossugar_trans"/>
</dbReference>
<name>A0ABM9HGD7_9BACT</name>
<dbReference type="EMBL" id="OX336137">
    <property type="protein sequence ID" value="CAI2719391.1"/>
    <property type="molecule type" value="Genomic_DNA"/>
</dbReference>
<evidence type="ECO:0000259" key="2">
    <source>
        <dbReference type="Pfam" id="PF13649"/>
    </source>
</evidence>
<proteinExistence type="predicted"/>
<dbReference type="Proteomes" id="UP001157733">
    <property type="component" value="Chromosome"/>
</dbReference>
<dbReference type="Pfam" id="PF00535">
    <property type="entry name" value="Glycos_transf_2"/>
    <property type="match status" value="1"/>
</dbReference>
<dbReference type="InterPro" id="IPR050256">
    <property type="entry name" value="Glycosyltransferase_2"/>
</dbReference>
<evidence type="ECO:0000313" key="3">
    <source>
        <dbReference type="EMBL" id="CAI2719391.1"/>
    </source>
</evidence>
<sequence length="512" mass="58581">MDVVEALRQRERARLDYWDRKDYFIDLRLQWRAHMARHLFHMLPGESILDIGCGDGRWTREIADLHDHDHPVTAATFNSDYFEKLNANKPDNLESVLLHQFPGALAGRKFDYIVAWHMLPADNYGAFLNEARKLLKPGGRFLLFEPNPWNPYSQLRRFFTRLFPFVPLRDEGPRFNRIEMMSILSEIGFTGIRILPYDFLFPPLPKALLWPVQNLSLVLENMPYVRNFAGELYLNGRNPAAEGWTRPPVPLTRHASLKGRVSVVVPCHNEEANLKPLVANLTGYFNDYIQEIVLVDDNSRDRTAEVGEALHAEDPRVRVVKRTPPNGVGRALRDGLAAAQGDYILLMDCDFQHILPELTGLFDAVAAGADVAIGSRFSRDSVLLNYAFTKILANRAFHLLARILFRKYLRDLTNNLKLIKREVAQNLRLEAHDFAANAETGLQPLLLGYKVEEVPISWINRSVDMGFSSFNLLKTGPNYLKVFLRLFWRQLRGKAITLPKTSPSSQHPAPHK</sequence>
<dbReference type="GO" id="GO:0016740">
    <property type="term" value="F:transferase activity"/>
    <property type="evidence" value="ECO:0007669"/>
    <property type="project" value="UniProtKB-KW"/>
</dbReference>
<dbReference type="SUPFAM" id="SSF53335">
    <property type="entry name" value="S-adenosyl-L-methionine-dependent methyltransferases"/>
    <property type="match status" value="1"/>
</dbReference>
<dbReference type="InterPro" id="IPR041698">
    <property type="entry name" value="Methyltransf_25"/>
</dbReference>
<evidence type="ECO:0000259" key="1">
    <source>
        <dbReference type="Pfam" id="PF00535"/>
    </source>
</evidence>
<dbReference type="Gene3D" id="3.40.50.150">
    <property type="entry name" value="Vaccinia Virus protein VP39"/>
    <property type="match status" value="1"/>
</dbReference>